<dbReference type="AlphaFoldDB" id="A0A1Y2G0F0"/>
<comment type="caution">
    <text evidence="1">The sequence shown here is derived from an EMBL/GenBank/DDBJ whole genome shotgun (WGS) entry which is preliminary data.</text>
</comment>
<protein>
    <submittedName>
        <fullName evidence="1">Uncharacterized protein</fullName>
    </submittedName>
</protein>
<dbReference type="InParanoid" id="A0A1Y2G0F0"/>
<organism evidence="1 2">
    <name type="scientific">Leucosporidium creatinivorum</name>
    <dbReference type="NCBI Taxonomy" id="106004"/>
    <lineage>
        <taxon>Eukaryota</taxon>
        <taxon>Fungi</taxon>
        <taxon>Dikarya</taxon>
        <taxon>Basidiomycota</taxon>
        <taxon>Pucciniomycotina</taxon>
        <taxon>Microbotryomycetes</taxon>
        <taxon>Leucosporidiales</taxon>
        <taxon>Leucosporidium</taxon>
    </lineage>
</organism>
<dbReference type="OrthoDB" id="5201563at2759"/>
<gene>
    <name evidence="1" type="ORF">BCR35DRAFT_299636</name>
</gene>
<keyword evidence="2" id="KW-1185">Reference proteome</keyword>
<reference evidence="1 2" key="1">
    <citation type="submission" date="2016-07" db="EMBL/GenBank/DDBJ databases">
        <title>Pervasive Adenine N6-methylation of Active Genes in Fungi.</title>
        <authorList>
            <consortium name="DOE Joint Genome Institute"/>
            <person name="Mondo S.J."/>
            <person name="Dannebaum R.O."/>
            <person name="Kuo R.C."/>
            <person name="Labutti K."/>
            <person name="Haridas S."/>
            <person name="Kuo A."/>
            <person name="Salamov A."/>
            <person name="Ahrendt S.R."/>
            <person name="Lipzen A."/>
            <person name="Sullivan W."/>
            <person name="Andreopoulos W.B."/>
            <person name="Clum A."/>
            <person name="Lindquist E."/>
            <person name="Daum C."/>
            <person name="Ramamoorthy G.K."/>
            <person name="Gryganskyi A."/>
            <person name="Culley D."/>
            <person name="Magnuson J.K."/>
            <person name="James T.Y."/>
            <person name="O'Malley M.A."/>
            <person name="Stajich J.E."/>
            <person name="Spatafora J.W."/>
            <person name="Visel A."/>
            <person name="Grigoriev I.V."/>
        </authorList>
    </citation>
    <scope>NUCLEOTIDE SEQUENCE [LARGE SCALE GENOMIC DNA]</scope>
    <source>
        <strain evidence="1 2">62-1032</strain>
    </source>
</reference>
<proteinExistence type="predicted"/>
<dbReference type="EMBL" id="MCGR01000004">
    <property type="protein sequence ID" value="ORY90093.1"/>
    <property type="molecule type" value="Genomic_DNA"/>
</dbReference>
<evidence type="ECO:0000313" key="1">
    <source>
        <dbReference type="EMBL" id="ORY90093.1"/>
    </source>
</evidence>
<name>A0A1Y2G0F0_9BASI</name>
<accession>A0A1Y2G0F0</accession>
<dbReference type="Proteomes" id="UP000193467">
    <property type="component" value="Unassembled WGS sequence"/>
</dbReference>
<sequence>MATGAITATTQTRQQDVSVLFLRGSAEQAILEHSAHQQAPAPSIEAARPRADREYPPVLFDADWWPQGVDVPSYRPLNREVDMSRRPWAATPAEVRFVSSMLTGVLVIGCANRAWRSTFGRVTDKVWKYPIGGQF</sequence>
<evidence type="ECO:0000313" key="2">
    <source>
        <dbReference type="Proteomes" id="UP000193467"/>
    </source>
</evidence>